<name>A0A7K3M8M9_9ACTN</name>
<evidence type="ECO:0000256" key="3">
    <source>
        <dbReference type="SAM" id="MobiDB-lite"/>
    </source>
</evidence>
<proteinExistence type="predicted"/>
<protein>
    <recommendedName>
        <fullName evidence="4">EfeO-type cupredoxin-like domain-containing protein</fullName>
    </recommendedName>
</protein>
<feature type="compositionally biased region" description="Acidic residues" evidence="3">
    <location>
        <begin position="34"/>
        <end position="60"/>
    </location>
</feature>
<sequence length="152" mass="15944">MRRSLIALTAVAAIGLAGCGGDDDDPVTDGPAEQVDEPDDADPDEDADPDPGDDPDEPDEGEIVETITVEAGDLYFEGIPETLPAGTIEIEFENVGEMLHDIAIEELDDIVVVAAAGGESDVGTVTLEPGEYTFYCAVPGHRPDMEVTVTVE</sequence>
<dbReference type="Gene3D" id="2.60.40.420">
    <property type="entry name" value="Cupredoxins - blue copper proteins"/>
    <property type="match status" value="1"/>
</dbReference>
<dbReference type="InterPro" id="IPR028096">
    <property type="entry name" value="EfeO_Cupredoxin"/>
</dbReference>
<accession>A0A7K3M8M9</accession>
<evidence type="ECO:0000313" key="5">
    <source>
        <dbReference type="EMBL" id="NDL59633.1"/>
    </source>
</evidence>
<dbReference type="PROSITE" id="PS51257">
    <property type="entry name" value="PROKAR_LIPOPROTEIN"/>
    <property type="match status" value="1"/>
</dbReference>
<dbReference type="GO" id="GO:0046872">
    <property type="term" value="F:metal ion binding"/>
    <property type="evidence" value="ECO:0007669"/>
    <property type="project" value="UniProtKB-KW"/>
</dbReference>
<evidence type="ECO:0000259" key="4">
    <source>
        <dbReference type="Pfam" id="PF13473"/>
    </source>
</evidence>
<dbReference type="Proteomes" id="UP000460435">
    <property type="component" value="Unassembled WGS sequence"/>
</dbReference>
<evidence type="ECO:0000256" key="2">
    <source>
        <dbReference type="ARBA" id="ARBA00023008"/>
    </source>
</evidence>
<comment type="caution">
    <text evidence="5">The sequence shown here is derived from an EMBL/GenBank/DDBJ whole genome shotgun (WGS) entry which is preliminary data.</text>
</comment>
<dbReference type="RefSeq" id="WP_162452335.1">
    <property type="nucleotide sequence ID" value="NZ_WLZY01000008.1"/>
</dbReference>
<dbReference type="EMBL" id="WLZY01000008">
    <property type="protein sequence ID" value="NDL59633.1"/>
    <property type="molecule type" value="Genomic_DNA"/>
</dbReference>
<dbReference type="PROSITE" id="PS00196">
    <property type="entry name" value="COPPER_BLUE"/>
    <property type="match status" value="1"/>
</dbReference>
<dbReference type="InterPro" id="IPR008972">
    <property type="entry name" value="Cupredoxin"/>
</dbReference>
<evidence type="ECO:0000313" key="6">
    <source>
        <dbReference type="Proteomes" id="UP000460435"/>
    </source>
</evidence>
<dbReference type="Pfam" id="PF13473">
    <property type="entry name" value="Cupredoxin_1"/>
    <property type="match status" value="1"/>
</dbReference>
<keyword evidence="6" id="KW-1185">Reference proteome</keyword>
<feature type="region of interest" description="Disordered" evidence="3">
    <location>
        <begin position="17"/>
        <end position="60"/>
    </location>
</feature>
<dbReference type="SUPFAM" id="SSF49503">
    <property type="entry name" value="Cupredoxins"/>
    <property type="match status" value="1"/>
</dbReference>
<evidence type="ECO:0000256" key="1">
    <source>
        <dbReference type="ARBA" id="ARBA00022723"/>
    </source>
</evidence>
<reference evidence="5 6" key="1">
    <citation type="submission" date="2019-11" db="EMBL/GenBank/DDBJ databases">
        <authorList>
            <person name="Li X.-J."/>
            <person name="Feng X.-M."/>
        </authorList>
    </citation>
    <scope>NUCLEOTIDE SEQUENCE [LARGE SCALE GENOMIC DNA]</scope>
    <source>
        <strain evidence="5 6">XMNu-373</strain>
    </source>
</reference>
<dbReference type="InterPro" id="IPR028871">
    <property type="entry name" value="BlueCu_1_BS"/>
</dbReference>
<gene>
    <name evidence="5" type="ORF">F7O44_21410</name>
</gene>
<keyword evidence="2" id="KW-0186">Copper</keyword>
<dbReference type="AlphaFoldDB" id="A0A7K3M8M9"/>
<keyword evidence="1" id="KW-0479">Metal-binding</keyword>
<organism evidence="5 6">
    <name type="scientific">Phytoactinopolyspora mesophila</name>
    <dbReference type="NCBI Taxonomy" id="2650750"/>
    <lineage>
        <taxon>Bacteria</taxon>
        <taxon>Bacillati</taxon>
        <taxon>Actinomycetota</taxon>
        <taxon>Actinomycetes</taxon>
        <taxon>Jiangellales</taxon>
        <taxon>Jiangellaceae</taxon>
        <taxon>Phytoactinopolyspora</taxon>
    </lineage>
</organism>
<feature type="domain" description="EfeO-type cupredoxin-like" evidence="4">
    <location>
        <begin position="66"/>
        <end position="149"/>
    </location>
</feature>